<dbReference type="HOGENOM" id="CLU_006533_9_3_11"/>
<dbReference type="InterPro" id="IPR051409">
    <property type="entry name" value="Atypical_kinase_ADCK"/>
</dbReference>
<keyword evidence="2" id="KW-0808">Transferase</keyword>
<keyword evidence="4" id="KW-0067">ATP-binding</keyword>
<dbReference type="InterPro" id="IPR011009">
    <property type="entry name" value="Kinase-like_dom_sf"/>
</dbReference>
<dbReference type="Proteomes" id="UP000001219">
    <property type="component" value="Chromosome"/>
</dbReference>
<dbReference type="Pfam" id="PF03109">
    <property type="entry name" value="ABC1"/>
    <property type="match status" value="1"/>
</dbReference>
<dbReference type="KEGG" id="gbr:Gbro_3896"/>
<dbReference type="InterPro" id="IPR034646">
    <property type="entry name" value="ADCK3_dom"/>
</dbReference>
<dbReference type="AlphaFoldDB" id="D0L3R9"/>
<reference evidence="6 7" key="2">
    <citation type="journal article" date="2010" name="Stand. Genomic Sci.">
        <title>Complete genome sequence of Gordonia bronchialis type strain (3410).</title>
        <authorList>
            <person name="Ivanova N."/>
            <person name="Sikorski J."/>
            <person name="Jando M."/>
            <person name="Lapidus A."/>
            <person name="Nolan M."/>
            <person name="Lucas S."/>
            <person name="Del Rio T.G."/>
            <person name="Tice H."/>
            <person name="Copeland A."/>
            <person name="Cheng J.F."/>
            <person name="Chen F."/>
            <person name="Bruce D."/>
            <person name="Goodwin L."/>
            <person name="Pitluck S."/>
            <person name="Mavromatis K."/>
            <person name="Ovchinnikova G."/>
            <person name="Pati A."/>
            <person name="Chen A."/>
            <person name="Palaniappan K."/>
            <person name="Land M."/>
            <person name="Hauser L."/>
            <person name="Chang Y.J."/>
            <person name="Jeffries C.D."/>
            <person name="Chain P."/>
            <person name="Saunders E."/>
            <person name="Han C."/>
            <person name="Detter J.C."/>
            <person name="Brettin T."/>
            <person name="Rohde M."/>
            <person name="Goker M."/>
            <person name="Bristow J."/>
            <person name="Eisen J.A."/>
            <person name="Markowitz V."/>
            <person name="Hugenholtz P."/>
            <person name="Klenk H.P."/>
            <person name="Kyrpides N.C."/>
        </authorList>
    </citation>
    <scope>NUCLEOTIDE SEQUENCE [LARGE SCALE GENOMIC DNA]</scope>
    <source>
        <strain evidence="7">ATCC 25592 / DSM 43247 / BCRC 13721 / JCM 3198 / KCTC 3076 / NBRC 16047 / NCTC 10667</strain>
    </source>
</reference>
<organism evidence="6 7">
    <name type="scientific">Gordonia bronchialis (strain ATCC 25592 / DSM 43247 / BCRC 13721 / JCM 3198 / KCTC 3076 / NBRC 16047 / NCTC 10667)</name>
    <name type="common">Rhodococcus bronchialis</name>
    <dbReference type="NCBI Taxonomy" id="526226"/>
    <lineage>
        <taxon>Bacteria</taxon>
        <taxon>Bacillati</taxon>
        <taxon>Actinomycetota</taxon>
        <taxon>Actinomycetes</taxon>
        <taxon>Mycobacteriales</taxon>
        <taxon>Gordoniaceae</taxon>
        <taxon>Gordonia</taxon>
    </lineage>
</organism>
<dbReference type="OrthoDB" id="9795390at2"/>
<evidence type="ECO:0000313" key="6">
    <source>
        <dbReference type="EMBL" id="ACY23072.1"/>
    </source>
</evidence>
<dbReference type="SUPFAM" id="SSF56112">
    <property type="entry name" value="Protein kinase-like (PK-like)"/>
    <property type="match status" value="1"/>
</dbReference>
<reference evidence="7" key="1">
    <citation type="submission" date="2009-10" db="EMBL/GenBank/DDBJ databases">
        <title>The complete chromosome of Gordonia bronchialis DSM 43247.</title>
        <authorList>
            <consortium name="US DOE Joint Genome Institute (JGI-PGF)"/>
            <person name="Lucas S."/>
            <person name="Copeland A."/>
            <person name="Lapidus A."/>
            <person name="Glavina del Rio T."/>
            <person name="Dalin E."/>
            <person name="Tice H."/>
            <person name="Bruce D."/>
            <person name="Goodwin L."/>
            <person name="Pitluck S."/>
            <person name="Kyrpides N."/>
            <person name="Mavromatis K."/>
            <person name="Ivanova N."/>
            <person name="Ovchinnikova G."/>
            <person name="Saunders E."/>
            <person name="Brettin T."/>
            <person name="Detter J.C."/>
            <person name="Han C."/>
            <person name="Larimer F."/>
            <person name="Land M."/>
            <person name="Hauser L."/>
            <person name="Markowitz V."/>
            <person name="Cheng J.-F."/>
            <person name="Hugenholtz P."/>
            <person name="Woyke T."/>
            <person name="Wu D."/>
            <person name="Jando M."/>
            <person name="Schneider S."/>
            <person name="Goeker M."/>
            <person name="Klenk H.-P."/>
            <person name="Eisen J.A."/>
        </authorList>
    </citation>
    <scope>NUCLEOTIDE SEQUENCE [LARGE SCALE GENOMIC DNA]</scope>
    <source>
        <strain evidence="7">ATCC 25592 / DSM 43247 / BCRC 13721 / JCM 3198 / KCTC 3076 / NBRC 16047 / NCTC 10667</strain>
    </source>
</reference>
<sequence length="477" mass="52323">MTEESSPVADRFGEVRSGRVRRTIPVVGFAARSAGGRLVAGLRERAGDVNAVDDFHRRTADRYADLLGHSKGVLMKAGQLMSTIGSDPAAAGPMGVYQQALRRLQADAPPMDFQTTREVVEADLGKPIDELFATFTAEPMAAASIGQVHEAWLPDGRHVAVKVQYPGVARAIRDDLANTELLATFLKLGMSLTPRAFRTNQRAAAAELAERIAEEVDYRHEARSIARFAELYRGHPFIRTPELVPECSTERVLTMTYVDGVGWSEALVADKDLRDRWGSIIACFAFGAYRHSNLFNADPHPGNYRFSADGTVGFVDFGCVKQFPEHVRAGIVHTFRATCEGDRDEVYRLARLHGFLEPGSELTVDDVYGWWSMMSAAALADQPHTFTADDSTEAMRSFLGETAASAAFRQMTIPSDYVMLARINLGVNAVLTELGATFDTREQADVLDGVSEPRSELTRAHAAWARGRGLPFGLDPR</sequence>
<gene>
    <name evidence="6" type="ordered locus">Gbro_3896</name>
</gene>
<dbReference type="EMBL" id="CP001802">
    <property type="protein sequence ID" value="ACY23072.1"/>
    <property type="molecule type" value="Genomic_DNA"/>
</dbReference>
<dbReference type="eggNOG" id="COG0661">
    <property type="taxonomic scope" value="Bacteria"/>
</dbReference>
<evidence type="ECO:0000313" key="7">
    <source>
        <dbReference type="Proteomes" id="UP000001219"/>
    </source>
</evidence>
<dbReference type="STRING" id="526226.Gbro_3896"/>
<dbReference type="GO" id="GO:0005524">
    <property type="term" value="F:ATP binding"/>
    <property type="evidence" value="ECO:0007669"/>
    <property type="project" value="UniProtKB-KW"/>
</dbReference>
<evidence type="ECO:0000259" key="5">
    <source>
        <dbReference type="Pfam" id="PF03109"/>
    </source>
</evidence>
<keyword evidence="7" id="KW-1185">Reference proteome</keyword>
<dbReference type="GO" id="GO:0016740">
    <property type="term" value="F:transferase activity"/>
    <property type="evidence" value="ECO:0007669"/>
    <property type="project" value="UniProtKB-KW"/>
</dbReference>
<dbReference type="InterPro" id="IPR004147">
    <property type="entry name" value="ABC1_dom"/>
</dbReference>
<evidence type="ECO:0000256" key="1">
    <source>
        <dbReference type="ARBA" id="ARBA00009670"/>
    </source>
</evidence>
<dbReference type="RefSeq" id="WP_012835575.1">
    <property type="nucleotide sequence ID" value="NC_013441.1"/>
</dbReference>
<evidence type="ECO:0000256" key="2">
    <source>
        <dbReference type="ARBA" id="ARBA00022679"/>
    </source>
</evidence>
<dbReference type="PANTHER" id="PTHR43851">
    <property type="match status" value="1"/>
</dbReference>
<protein>
    <submittedName>
        <fullName evidence="6">ABC-1 domain protein</fullName>
    </submittedName>
</protein>
<dbReference type="PANTHER" id="PTHR43851:SF3">
    <property type="entry name" value="COENZYME Q8"/>
    <property type="match status" value="1"/>
</dbReference>
<dbReference type="CDD" id="cd13970">
    <property type="entry name" value="ABC1_ADCK3"/>
    <property type="match status" value="1"/>
</dbReference>
<proteinExistence type="inferred from homology"/>
<evidence type="ECO:0000256" key="4">
    <source>
        <dbReference type="ARBA" id="ARBA00022840"/>
    </source>
</evidence>
<feature type="domain" description="ABC1 atypical kinase-like" evidence="5">
    <location>
        <begin position="103"/>
        <end position="348"/>
    </location>
</feature>
<comment type="similarity">
    <text evidence="1">Belongs to the protein kinase superfamily. ADCK protein kinase family.</text>
</comment>
<name>D0L3R9_GORB4</name>
<accession>D0L3R9</accession>
<keyword evidence="3" id="KW-0547">Nucleotide-binding</keyword>
<evidence type="ECO:0000256" key="3">
    <source>
        <dbReference type="ARBA" id="ARBA00022741"/>
    </source>
</evidence>